<feature type="non-terminal residue" evidence="1">
    <location>
        <position position="1"/>
    </location>
</feature>
<protein>
    <submittedName>
        <fullName evidence="1">Uncharacterized protein</fullName>
    </submittedName>
</protein>
<name>A0A0F9P4H1_9ZZZZ</name>
<comment type="caution">
    <text evidence="1">The sequence shown here is derived from an EMBL/GenBank/DDBJ whole genome shotgun (WGS) entry which is preliminary data.</text>
</comment>
<proteinExistence type="predicted"/>
<accession>A0A0F9P4H1</accession>
<gene>
    <name evidence="1" type="ORF">LCGC14_1259630</name>
</gene>
<sequence>QYLDRIHRQTLRIQRCDTERMPKGAGTTPNHTPIKEPIQIYDLQELK</sequence>
<organism evidence="1">
    <name type="scientific">marine sediment metagenome</name>
    <dbReference type="NCBI Taxonomy" id="412755"/>
    <lineage>
        <taxon>unclassified sequences</taxon>
        <taxon>metagenomes</taxon>
        <taxon>ecological metagenomes</taxon>
    </lineage>
</organism>
<dbReference type="EMBL" id="LAZR01006969">
    <property type="protein sequence ID" value="KKM88347.1"/>
    <property type="molecule type" value="Genomic_DNA"/>
</dbReference>
<dbReference type="AlphaFoldDB" id="A0A0F9P4H1"/>
<reference evidence="1" key="1">
    <citation type="journal article" date="2015" name="Nature">
        <title>Complex archaea that bridge the gap between prokaryotes and eukaryotes.</title>
        <authorList>
            <person name="Spang A."/>
            <person name="Saw J.H."/>
            <person name="Jorgensen S.L."/>
            <person name="Zaremba-Niedzwiedzka K."/>
            <person name="Martijn J."/>
            <person name="Lind A.E."/>
            <person name="van Eijk R."/>
            <person name="Schleper C."/>
            <person name="Guy L."/>
            <person name="Ettema T.J."/>
        </authorList>
    </citation>
    <scope>NUCLEOTIDE SEQUENCE</scope>
</reference>
<evidence type="ECO:0000313" key="1">
    <source>
        <dbReference type="EMBL" id="KKM88347.1"/>
    </source>
</evidence>